<gene>
    <name evidence="1" type="ORF">LCGC14_1053850</name>
</gene>
<evidence type="ECO:0000313" key="1">
    <source>
        <dbReference type="EMBL" id="KKN08718.1"/>
    </source>
</evidence>
<protein>
    <recommendedName>
        <fullName evidence="2">Serpin domain-containing protein</fullName>
    </recommendedName>
</protein>
<dbReference type="EMBL" id="LAZR01004424">
    <property type="protein sequence ID" value="KKN08718.1"/>
    <property type="molecule type" value="Genomic_DNA"/>
</dbReference>
<sequence>MIRFVRTAVFAGVFAVMICGGPSCMPDHEPVFTQEGLLEARAEHLKRTVITPHLETRLDAGRNVLWCGTFQLAWNECCTLIDEDVHFETDPPMVAVLNKKVFTRKDLDDSSYVALAGFVGKGIHQRIRTELRKKFKGRARPKYLPSGILTPRPQDIAAYAYLFKELQFATPFERLDEPIVFDGVKLPCFGMEGFKFEHVAMYPQVGILDYRDADDFVIELKTKSKGDRLILAKIRPQPTLRRTIDGLDRRIAAGTRTEMTPGDVLKVPKLNLDLTRSYHELLGRRLVVKNPKIAKDLLVLQADQNIRFQMDEKGVRLRSEASMSFGCGAASPPPQPQHVMIFDKPFLILLRRTDAKMPYFALWVHDPELLVHAD</sequence>
<dbReference type="AlphaFoldDB" id="A0A0F9QU23"/>
<dbReference type="SUPFAM" id="SSF56574">
    <property type="entry name" value="Serpins"/>
    <property type="match status" value="1"/>
</dbReference>
<dbReference type="InterPro" id="IPR036186">
    <property type="entry name" value="Serpin_sf"/>
</dbReference>
<accession>A0A0F9QU23</accession>
<organism evidence="1">
    <name type="scientific">marine sediment metagenome</name>
    <dbReference type="NCBI Taxonomy" id="412755"/>
    <lineage>
        <taxon>unclassified sequences</taxon>
        <taxon>metagenomes</taxon>
        <taxon>ecological metagenomes</taxon>
    </lineage>
</organism>
<name>A0A0F9QU23_9ZZZZ</name>
<proteinExistence type="predicted"/>
<reference evidence="1" key="1">
    <citation type="journal article" date="2015" name="Nature">
        <title>Complex archaea that bridge the gap between prokaryotes and eukaryotes.</title>
        <authorList>
            <person name="Spang A."/>
            <person name="Saw J.H."/>
            <person name="Jorgensen S.L."/>
            <person name="Zaremba-Niedzwiedzka K."/>
            <person name="Martijn J."/>
            <person name="Lind A.E."/>
            <person name="van Eijk R."/>
            <person name="Schleper C."/>
            <person name="Guy L."/>
            <person name="Ettema T.J."/>
        </authorList>
    </citation>
    <scope>NUCLEOTIDE SEQUENCE</scope>
</reference>
<evidence type="ECO:0008006" key="2">
    <source>
        <dbReference type="Google" id="ProtNLM"/>
    </source>
</evidence>
<comment type="caution">
    <text evidence="1">The sequence shown here is derived from an EMBL/GenBank/DDBJ whole genome shotgun (WGS) entry which is preliminary data.</text>
</comment>